<organism evidence="1 2">
    <name type="scientific">Stereocaulon virgatum</name>
    <dbReference type="NCBI Taxonomy" id="373712"/>
    <lineage>
        <taxon>Eukaryota</taxon>
        <taxon>Fungi</taxon>
        <taxon>Dikarya</taxon>
        <taxon>Ascomycota</taxon>
        <taxon>Pezizomycotina</taxon>
        <taxon>Lecanoromycetes</taxon>
        <taxon>OSLEUM clade</taxon>
        <taxon>Lecanoromycetidae</taxon>
        <taxon>Lecanorales</taxon>
        <taxon>Lecanorineae</taxon>
        <taxon>Stereocaulaceae</taxon>
        <taxon>Stereocaulon</taxon>
    </lineage>
</organism>
<evidence type="ECO:0000313" key="2">
    <source>
        <dbReference type="Proteomes" id="UP001590950"/>
    </source>
</evidence>
<sequence>MRFLENNTAVTKKEIRQFLLNTPARTSTSTAQTSPSPPLQFSTNPAALIQVLKECWNVHHRRNTSPPLHREPVEEELDTQDICRFSSIQRGQRDRNAKGDILDAPRITKARLNAPLPPIPSFPTPTTEQQNLMTLAAKAARSRRHIAPARTLPAIGKSPFKLPRAEHIHANPRRRAFEYLARSHYATFAMPIPSPRRSSLQPHFETLAEIRWSWESALSSAGSGSFSEMVLRAVGHGGRDEAELGRDESLWQDFEARTRS</sequence>
<accession>A0ABR3ZW31</accession>
<dbReference type="Proteomes" id="UP001590950">
    <property type="component" value="Unassembled WGS sequence"/>
</dbReference>
<name>A0ABR3ZW31_9LECA</name>
<gene>
    <name evidence="1" type="ORF">N7G274_009530</name>
</gene>
<dbReference type="EMBL" id="JBEFKJ010000037">
    <property type="protein sequence ID" value="KAL2037805.1"/>
    <property type="molecule type" value="Genomic_DNA"/>
</dbReference>
<protein>
    <submittedName>
        <fullName evidence="1">Uncharacterized protein</fullName>
    </submittedName>
</protein>
<keyword evidence="2" id="KW-1185">Reference proteome</keyword>
<evidence type="ECO:0000313" key="1">
    <source>
        <dbReference type="EMBL" id="KAL2037805.1"/>
    </source>
</evidence>
<proteinExistence type="predicted"/>
<reference evidence="1 2" key="1">
    <citation type="submission" date="2024-09" db="EMBL/GenBank/DDBJ databases">
        <title>Rethinking Asexuality: The Enigmatic Case of Functional Sexual Genes in Lepraria (Stereocaulaceae).</title>
        <authorList>
            <person name="Doellman M."/>
            <person name="Sun Y."/>
            <person name="Barcenas-Pena A."/>
            <person name="Lumbsch H.T."/>
            <person name="Grewe F."/>
        </authorList>
    </citation>
    <scope>NUCLEOTIDE SEQUENCE [LARGE SCALE GENOMIC DNA]</scope>
    <source>
        <strain evidence="1 2">Mercado 3170</strain>
    </source>
</reference>
<comment type="caution">
    <text evidence="1">The sequence shown here is derived from an EMBL/GenBank/DDBJ whole genome shotgun (WGS) entry which is preliminary data.</text>
</comment>